<feature type="domain" description="DUF6594" evidence="3">
    <location>
        <begin position="83"/>
        <end position="287"/>
    </location>
</feature>
<dbReference type="AlphaFoldDB" id="B6Q7G9"/>
<dbReference type="InterPro" id="IPR046529">
    <property type="entry name" value="DUF6594"/>
</dbReference>
<keyword evidence="2" id="KW-0472">Membrane</keyword>
<evidence type="ECO:0000256" key="1">
    <source>
        <dbReference type="SAM" id="MobiDB-lite"/>
    </source>
</evidence>
<keyword evidence="2" id="KW-1133">Transmembrane helix</keyword>
<organism evidence="4 5">
    <name type="scientific">Talaromyces marneffei (strain ATCC 18224 / CBS 334.59 / QM 7333)</name>
    <name type="common">Penicillium marneffei</name>
    <dbReference type="NCBI Taxonomy" id="441960"/>
    <lineage>
        <taxon>Eukaryota</taxon>
        <taxon>Fungi</taxon>
        <taxon>Dikarya</taxon>
        <taxon>Ascomycota</taxon>
        <taxon>Pezizomycotina</taxon>
        <taxon>Eurotiomycetes</taxon>
        <taxon>Eurotiomycetidae</taxon>
        <taxon>Eurotiales</taxon>
        <taxon>Trichocomaceae</taxon>
        <taxon>Talaromyces</taxon>
        <taxon>Talaromyces sect. Talaromyces</taxon>
    </lineage>
</organism>
<evidence type="ECO:0000313" key="4">
    <source>
        <dbReference type="EMBL" id="EEA27721.1"/>
    </source>
</evidence>
<feature type="compositionally biased region" description="Basic and acidic residues" evidence="1">
    <location>
        <begin position="78"/>
        <end position="92"/>
    </location>
</feature>
<feature type="transmembrane region" description="Helical" evidence="2">
    <location>
        <begin position="224"/>
        <end position="242"/>
    </location>
</feature>
<feature type="region of interest" description="Disordered" evidence="1">
    <location>
        <begin position="48"/>
        <end position="92"/>
    </location>
</feature>
<sequence length="298" mass="34362">MFWRLDPEPDLERTAGQEDLQFDDPSWIIDHHRHNIILRVYKPERASPTRFRNTQFSQNAERHGNNNQTETKSVRGNGQDKGDDKTSKEREHSYRINFSELQRLHLRQLQHKLIQHAVDLRYNASEPAGWAEDLRQYVQALQDFDYMGKHIELPKDPFYVTGERFIERCMLQVAMKNRENDIHPLQCSEAVREWETEGTQPAPIGGTRNRNFQQAWVKDFRKRIGVAMVGGIFLIAPMWLMVLHNTLYISLVATTVCVALFGLLMASVLEKPIDVMSGTAAYAAVLVVFVGLTTSNKP</sequence>
<proteinExistence type="predicted"/>
<dbReference type="Proteomes" id="UP000001294">
    <property type="component" value="Unassembled WGS sequence"/>
</dbReference>
<feature type="transmembrane region" description="Helical" evidence="2">
    <location>
        <begin position="275"/>
        <end position="294"/>
    </location>
</feature>
<feature type="transmembrane region" description="Helical" evidence="2">
    <location>
        <begin position="248"/>
        <end position="268"/>
    </location>
</feature>
<dbReference type="EMBL" id="DS995899">
    <property type="protein sequence ID" value="EEA27721.1"/>
    <property type="molecule type" value="Genomic_DNA"/>
</dbReference>
<keyword evidence="2" id="KW-0812">Transmembrane</keyword>
<feature type="compositionally biased region" description="Polar residues" evidence="1">
    <location>
        <begin position="50"/>
        <end position="76"/>
    </location>
</feature>
<gene>
    <name evidence="4" type="ORF">PMAA_025720</name>
</gene>
<dbReference type="OrthoDB" id="3546297at2759"/>
<evidence type="ECO:0000256" key="2">
    <source>
        <dbReference type="SAM" id="Phobius"/>
    </source>
</evidence>
<name>B6Q7G9_TALMQ</name>
<dbReference type="Pfam" id="PF20237">
    <property type="entry name" value="DUF6594"/>
    <property type="match status" value="1"/>
</dbReference>
<accession>B6Q7G9</accession>
<evidence type="ECO:0000313" key="5">
    <source>
        <dbReference type="Proteomes" id="UP000001294"/>
    </source>
</evidence>
<dbReference type="HOGENOM" id="CLU_050262_1_0_1"/>
<reference evidence="5" key="1">
    <citation type="journal article" date="2015" name="Genome Announc.">
        <title>Genome sequence of the AIDS-associated pathogen Penicillium marneffei (ATCC18224) and its near taxonomic relative Talaromyces stipitatus (ATCC10500).</title>
        <authorList>
            <person name="Nierman W.C."/>
            <person name="Fedorova-Abrams N.D."/>
            <person name="Andrianopoulos A."/>
        </authorList>
    </citation>
    <scope>NUCLEOTIDE SEQUENCE [LARGE SCALE GENOMIC DNA]</scope>
    <source>
        <strain evidence="5">ATCC 18224 / CBS 334.59 / QM 7333</strain>
    </source>
</reference>
<protein>
    <recommendedName>
        <fullName evidence="3">DUF6594 domain-containing protein</fullName>
    </recommendedName>
</protein>
<keyword evidence="5" id="KW-1185">Reference proteome</keyword>
<dbReference type="VEuPathDB" id="FungiDB:PMAA_025720"/>
<evidence type="ECO:0000259" key="3">
    <source>
        <dbReference type="Pfam" id="PF20237"/>
    </source>
</evidence>